<name>I3YH49_THIV6</name>
<keyword evidence="4" id="KW-1185">Reference proteome</keyword>
<dbReference type="Pfam" id="PF03787">
    <property type="entry name" value="RAMPs"/>
    <property type="match status" value="1"/>
</dbReference>
<evidence type="ECO:0000259" key="2">
    <source>
        <dbReference type="Pfam" id="PF03787"/>
    </source>
</evidence>
<evidence type="ECO:0000256" key="1">
    <source>
        <dbReference type="ARBA" id="ARBA00023118"/>
    </source>
</evidence>
<dbReference type="eggNOG" id="COG1367">
    <property type="taxonomic scope" value="Bacteria"/>
</dbReference>
<protein>
    <submittedName>
        <fullName evidence="3">CRISPR type III-B/RAMP module RAMP protein Cmr1</fullName>
    </submittedName>
</protein>
<dbReference type="EMBL" id="CP003154">
    <property type="protein sequence ID" value="AFL76317.1"/>
    <property type="molecule type" value="Genomic_DNA"/>
</dbReference>
<evidence type="ECO:0000313" key="3">
    <source>
        <dbReference type="EMBL" id="AFL76317.1"/>
    </source>
</evidence>
<reference evidence="3 4" key="1">
    <citation type="submission" date="2012-06" db="EMBL/GenBank/DDBJ databases">
        <title>Complete sequence of Thiocystis violascens DSM 198.</title>
        <authorList>
            <consortium name="US DOE Joint Genome Institute"/>
            <person name="Lucas S."/>
            <person name="Han J."/>
            <person name="Lapidus A."/>
            <person name="Cheng J.-F."/>
            <person name="Goodwin L."/>
            <person name="Pitluck S."/>
            <person name="Peters L."/>
            <person name="Ovchinnikova G."/>
            <person name="Teshima H."/>
            <person name="Detter J.C."/>
            <person name="Han C."/>
            <person name="Tapia R."/>
            <person name="Land M."/>
            <person name="Hauser L."/>
            <person name="Kyrpides N."/>
            <person name="Ivanova N."/>
            <person name="Pagani I."/>
            <person name="Vogl K."/>
            <person name="Liu Z."/>
            <person name="Frigaard N.-U."/>
            <person name="Bryant D."/>
            <person name="Woyke T."/>
        </authorList>
    </citation>
    <scope>NUCLEOTIDE SEQUENCE [LARGE SCALE GENOMIC DNA]</scope>
    <source>
        <strain evidence="4">ATCC 17096 / DSM 198 / 6111</strain>
    </source>
</reference>
<dbReference type="STRING" id="765911.Thivi_4521"/>
<dbReference type="NCBIfam" id="TIGR01894">
    <property type="entry name" value="cas_TM1795_cmr1"/>
    <property type="match status" value="1"/>
</dbReference>
<feature type="domain" description="CRISPR type III-associated protein" evidence="2">
    <location>
        <begin position="8"/>
        <end position="176"/>
    </location>
</feature>
<organism evidence="3 4">
    <name type="scientific">Thiocystis violascens (strain ATCC 17096 / DSM 198 / 6111)</name>
    <name type="common">Chromatium violascens</name>
    <dbReference type="NCBI Taxonomy" id="765911"/>
    <lineage>
        <taxon>Bacteria</taxon>
        <taxon>Pseudomonadati</taxon>
        <taxon>Pseudomonadota</taxon>
        <taxon>Gammaproteobacteria</taxon>
        <taxon>Chromatiales</taxon>
        <taxon>Chromatiaceae</taxon>
        <taxon>Thiocystis</taxon>
    </lineage>
</organism>
<dbReference type="KEGG" id="tvi:Thivi_4521"/>
<sequence length="329" mass="36592">MPEMLEATFQIVTPMFLGGANQTPEDGIRPPSVKGALRFWWRALNWGRCLREAGGDESAALRLLHGQEARLFGIAANGENTGQSLFMLRVSRQPKLATEMQWPQNNTGSGYLGYGLMATTQAPHRQGIREGVEFDLELRFKPKTDQADIDAIKKTLHVWSLFGGLGSRARRGFGSITLRQLNAQDMTLDQAGFEVGVRNLMRETENIADFPPYTAFSEHARFGILATDTDARRIHSQAGLIYKTHRGQASTLRGADKIPFGLPLQGIDQDSRRASPLLFHVHALRNGQFAAAVLYLPAHFHHDPRYQASDLTAFNRDVARFVPATVSRP</sequence>
<dbReference type="InterPro" id="IPR005537">
    <property type="entry name" value="RAMP_III_fam"/>
</dbReference>
<dbReference type="OrthoDB" id="190500at2"/>
<accession>I3YH49</accession>
<keyword evidence="1" id="KW-0051">Antiviral defense</keyword>
<dbReference type="InterPro" id="IPR007522">
    <property type="entry name" value="CRISPR-assoc_prot_TM1795"/>
</dbReference>
<dbReference type="HOGENOM" id="CLU_050338_1_0_6"/>
<dbReference type="AlphaFoldDB" id="I3YH49"/>
<dbReference type="RefSeq" id="WP_014780688.1">
    <property type="nucleotide sequence ID" value="NC_018012.1"/>
</dbReference>
<gene>
    <name evidence="3" type="ordered locus">Thivi_4521</name>
</gene>
<proteinExistence type="predicted"/>
<dbReference type="GO" id="GO:0051607">
    <property type="term" value="P:defense response to virus"/>
    <property type="evidence" value="ECO:0007669"/>
    <property type="project" value="UniProtKB-KW"/>
</dbReference>
<evidence type="ECO:0000313" key="4">
    <source>
        <dbReference type="Proteomes" id="UP000006062"/>
    </source>
</evidence>
<dbReference type="Proteomes" id="UP000006062">
    <property type="component" value="Chromosome"/>
</dbReference>